<feature type="domain" description="Sugar phosphate transporter" evidence="10">
    <location>
        <begin position="122"/>
        <end position="443"/>
    </location>
</feature>
<accession>A0A9P9D489</accession>
<feature type="transmembrane region" description="Helical" evidence="9">
    <location>
        <begin position="276"/>
        <end position="295"/>
    </location>
</feature>
<protein>
    <submittedName>
        <fullName evidence="11">Triose-phosphate transporter family-domain-containing protein</fullName>
    </submittedName>
</protein>
<reference evidence="11" key="1">
    <citation type="journal article" date="2021" name="Nat. Commun.">
        <title>Genetic determinants of endophytism in the Arabidopsis root mycobiome.</title>
        <authorList>
            <person name="Mesny F."/>
            <person name="Miyauchi S."/>
            <person name="Thiergart T."/>
            <person name="Pickel B."/>
            <person name="Atanasova L."/>
            <person name="Karlsson M."/>
            <person name="Huettel B."/>
            <person name="Barry K.W."/>
            <person name="Haridas S."/>
            <person name="Chen C."/>
            <person name="Bauer D."/>
            <person name="Andreopoulos W."/>
            <person name="Pangilinan J."/>
            <person name="LaButti K."/>
            <person name="Riley R."/>
            <person name="Lipzen A."/>
            <person name="Clum A."/>
            <person name="Drula E."/>
            <person name="Henrissat B."/>
            <person name="Kohler A."/>
            <person name="Grigoriev I.V."/>
            <person name="Martin F.M."/>
            <person name="Hacquard S."/>
        </authorList>
    </citation>
    <scope>NUCLEOTIDE SEQUENCE</scope>
    <source>
        <strain evidence="11">MPI-CAGE-CH-0243</strain>
    </source>
</reference>
<keyword evidence="12" id="KW-1185">Reference proteome</keyword>
<evidence type="ECO:0000259" key="10">
    <source>
        <dbReference type="Pfam" id="PF03151"/>
    </source>
</evidence>
<feature type="transmembrane region" description="Helical" evidence="9">
    <location>
        <begin position="376"/>
        <end position="394"/>
    </location>
</feature>
<dbReference type="InterPro" id="IPR050186">
    <property type="entry name" value="TPT_transporter"/>
</dbReference>
<dbReference type="AlphaFoldDB" id="A0A9P9D489"/>
<feature type="compositionally biased region" description="Low complexity" evidence="8">
    <location>
        <begin position="1"/>
        <end position="16"/>
    </location>
</feature>
<dbReference type="OrthoDB" id="1588579at2759"/>
<sequence length="564" mass="60919">MASSTTSSHASDAQQTFKFPAFQPDLLPTHEEEPFGLTSSRSASPAPPTRGVSADKWQPRKEQRYGYMNGGGASHAPATRHGRQKSLSEAIRTIRAPGRKASVSQNAHEIADALKAPLSPTLVMLCAAWYMTSIFSNTSSKAILTALPKPVTLTLVQFGFVSSWCLFLAALARRFPRLKQTIPVLKYGIRSPSKSLIRTTLPLALFQIGGHILTSDATSRIPVSLVHTIKGLSPLLTVAAYRLVYKIEYSIPTYLSLIPLTLGVVMACSADFNANFLGLIMAFASAILFVTQNIVSKQIFNDAASAEKDGLPPTKQTKPDKLNLLCYSSAQAFLLTLPLWLWSEGFALLSDILHNTSVSLSNHPGAFDHGRLALEFLFNGTFHFGQNIVAFVLLSMVSPVTYSVASLIKRVFVIVFAVFWTGKPMSRVQGFGFAMTFVGLYLYDRTSDAKRVDKRAKALQAGRMATLLPISTTEKGGARGPVFTASPAAMAAGTGAYPVLNGGANGYANAKGTMNDPRDAKRDDDVGLGFARSAHSVQQGQPSWLQPGTKQEETWRANGRVGVI</sequence>
<evidence type="ECO:0000313" key="12">
    <source>
        <dbReference type="Proteomes" id="UP000700596"/>
    </source>
</evidence>
<proteinExistence type="inferred from homology"/>
<evidence type="ECO:0000256" key="1">
    <source>
        <dbReference type="ARBA" id="ARBA00003420"/>
    </source>
</evidence>
<evidence type="ECO:0000256" key="5">
    <source>
        <dbReference type="ARBA" id="ARBA00022692"/>
    </source>
</evidence>
<dbReference type="EMBL" id="JAGMWT010000022">
    <property type="protein sequence ID" value="KAH7112152.1"/>
    <property type="molecule type" value="Genomic_DNA"/>
</dbReference>
<comment type="caution">
    <text evidence="11">The sequence shown here is derived from an EMBL/GenBank/DDBJ whole genome shotgun (WGS) entry which is preliminary data.</text>
</comment>
<dbReference type="PANTHER" id="PTHR11132">
    <property type="entry name" value="SOLUTE CARRIER FAMILY 35"/>
    <property type="match status" value="1"/>
</dbReference>
<comment type="subunit">
    <text evidence="4">Homooligomer.</text>
</comment>
<dbReference type="Pfam" id="PF03151">
    <property type="entry name" value="TPT"/>
    <property type="match status" value="1"/>
</dbReference>
<feature type="transmembrane region" description="Helical" evidence="9">
    <location>
        <begin position="251"/>
        <end position="270"/>
    </location>
</feature>
<evidence type="ECO:0000256" key="8">
    <source>
        <dbReference type="SAM" id="MobiDB-lite"/>
    </source>
</evidence>
<evidence type="ECO:0000256" key="3">
    <source>
        <dbReference type="ARBA" id="ARBA00010425"/>
    </source>
</evidence>
<comment type="subcellular location">
    <subcellularLocation>
        <location evidence="2">Endoplasmic reticulum membrane</location>
        <topology evidence="2">Multi-pass membrane protein</topology>
    </subcellularLocation>
</comment>
<keyword evidence="7 9" id="KW-0472">Membrane</keyword>
<evidence type="ECO:0000256" key="4">
    <source>
        <dbReference type="ARBA" id="ARBA00011182"/>
    </source>
</evidence>
<evidence type="ECO:0000256" key="9">
    <source>
        <dbReference type="SAM" id="Phobius"/>
    </source>
</evidence>
<dbReference type="Proteomes" id="UP000700596">
    <property type="component" value="Unassembled WGS sequence"/>
</dbReference>
<feature type="transmembrane region" description="Helical" evidence="9">
    <location>
        <begin position="324"/>
        <end position="343"/>
    </location>
</feature>
<keyword evidence="6 9" id="KW-1133">Transmembrane helix</keyword>
<dbReference type="InterPro" id="IPR004853">
    <property type="entry name" value="Sugar_P_trans_dom"/>
</dbReference>
<dbReference type="GO" id="GO:0005789">
    <property type="term" value="C:endoplasmic reticulum membrane"/>
    <property type="evidence" value="ECO:0007669"/>
    <property type="project" value="UniProtKB-SubCell"/>
</dbReference>
<keyword evidence="5 9" id="KW-0812">Transmembrane</keyword>
<feature type="transmembrane region" description="Helical" evidence="9">
    <location>
        <begin position="155"/>
        <end position="175"/>
    </location>
</feature>
<name>A0A9P9D489_9PLEO</name>
<evidence type="ECO:0000313" key="11">
    <source>
        <dbReference type="EMBL" id="KAH7112152.1"/>
    </source>
</evidence>
<organism evidence="11 12">
    <name type="scientific">Dendryphion nanum</name>
    <dbReference type="NCBI Taxonomy" id="256645"/>
    <lineage>
        <taxon>Eukaryota</taxon>
        <taxon>Fungi</taxon>
        <taxon>Dikarya</taxon>
        <taxon>Ascomycota</taxon>
        <taxon>Pezizomycotina</taxon>
        <taxon>Dothideomycetes</taxon>
        <taxon>Pleosporomycetidae</taxon>
        <taxon>Pleosporales</taxon>
        <taxon>Torulaceae</taxon>
        <taxon>Dendryphion</taxon>
    </lineage>
</organism>
<evidence type="ECO:0000256" key="6">
    <source>
        <dbReference type="ARBA" id="ARBA00022989"/>
    </source>
</evidence>
<comment type="similarity">
    <text evidence="3">Belongs to the TPT transporter family. SLC35D subfamily.</text>
</comment>
<gene>
    <name evidence="11" type="ORF">B0J11DRAFT_542758</name>
</gene>
<evidence type="ECO:0000256" key="7">
    <source>
        <dbReference type="ARBA" id="ARBA00023136"/>
    </source>
</evidence>
<comment type="function">
    <text evidence="1">Involved in the import of GDP-mannose from the cytoplasm into the Golgi lumen.</text>
</comment>
<feature type="transmembrane region" description="Helical" evidence="9">
    <location>
        <begin position="118"/>
        <end position="135"/>
    </location>
</feature>
<feature type="region of interest" description="Disordered" evidence="8">
    <location>
        <begin position="1"/>
        <end position="87"/>
    </location>
</feature>
<evidence type="ECO:0000256" key="2">
    <source>
        <dbReference type="ARBA" id="ARBA00004477"/>
    </source>
</evidence>